<dbReference type="CDD" id="cd02208">
    <property type="entry name" value="cupin_RmlC-like"/>
    <property type="match status" value="1"/>
</dbReference>
<dbReference type="InterPro" id="IPR014710">
    <property type="entry name" value="RmlC-like_jellyroll"/>
</dbReference>
<dbReference type="SUPFAM" id="SSF51182">
    <property type="entry name" value="RmlC-like cupins"/>
    <property type="match status" value="1"/>
</dbReference>
<dbReference type="InterPro" id="IPR011051">
    <property type="entry name" value="RmlC_Cupin_sf"/>
</dbReference>
<dbReference type="CDD" id="cd06980">
    <property type="entry name" value="cupin_bxe_c0505"/>
    <property type="match status" value="1"/>
</dbReference>
<proteinExistence type="predicted"/>
<dbReference type="PANTHER" id="PTHR43346:SF1">
    <property type="entry name" value="QUERCETIN 2,3-DIOXYGENASE-RELATED"/>
    <property type="match status" value="1"/>
</dbReference>
<dbReference type="GO" id="GO:0004355">
    <property type="term" value="F:glutamate synthase (NADPH) activity"/>
    <property type="evidence" value="ECO:0007669"/>
    <property type="project" value="UniProtKB-EC"/>
</dbReference>
<dbReference type="EC" id="1.4.1.13" evidence="1"/>
<evidence type="ECO:0000313" key="1">
    <source>
        <dbReference type="EMBL" id="CUS53771.1"/>
    </source>
</evidence>
<keyword evidence="1" id="KW-0560">Oxidoreductase</keyword>
<name>A0A160TWB6_9ZZZZ</name>
<protein>
    <submittedName>
        <fullName evidence="1">Glutamate synthase [NADPH] large chain</fullName>
        <ecNumber evidence="1">1.4.1.13</ecNumber>
    </submittedName>
</protein>
<dbReference type="Gene3D" id="2.60.120.10">
    <property type="entry name" value="Jelly Rolls"/>
    <property type="match status" value="2"/>
</dbReference>
<gene>
    <name evidence="1" type="ORF">MGWOODY_XGa2870</name>
</gene>
<dbReference type="PANTHER" id="PTHR43346">
    <property type="entry name" value="LIGAND BINDING DOMAIN PROTEIN, PUTATIVE (AFU_ORTHOLOGUE AFUA_6G14370)-RELATED"/>
    <property type="match status" value="1"/>
</dbReference>
<reference evidence="1" key="1">
    <citation type="submission" date="2015-10" db="EMBL/GenBank/DDBJ databases">
        <authorList>
            <person name="Gilbert D.G."/>
        </authorList>
    </citation>
    <scope>NUCLEOTIDE SEQUENCE</scope>
</reference>
<dbReference type="AlphaFoldDB" id="A0A160TWB6"/>
<dbReference type="EMBL" id="CZRL01000098">
    <property type="protein sequence ID" value="CUS53771.1"/>
    <property type="molecule type" value="Genomic_DNA"/>
</dbReference>
<dbReference type="InterPro" id="IPR052538">
    <property type="entry name" value="Flavonoid_dioxygenase-like"/>
</dbReference>
<sequence length="369" mass="40876">MAQDSNNIQTAEIVLACSELDETLAFFVETLRFQIDSIFPADAPAVAILSGYGIRLRLDRYATNKPATLRLYCSTPTTVADGNLRLQAPNGTSIELEVAENDLQLPPLVQSLVLSRLDSSTAWGMGRAGMRYRDLIPDRQGGRFIASHIHIPSGGPVPDYVHYHNIRFQLIFCCRGWAKLVYEDQGGEFILKAGDCVLQPPQIRHRVLECSDNMEVVELGCPAEHETYADHEMHLPTATFDEQRLFTGQRFVRHQAETASWGKWRIDGFECRDSGIGAATSGLAGVRVVRPQLEPTVGPCSHVAELVFFFVLKGSVTLELMGRGIEPFNRGDSVVLPSNFSYTLVESTQDLELLEVTLPDIVETRLLGA</sequence>
<organism evidence="1">
    <name type="scientific">hydrothermal vent metagenome</name>
    <dbReference type="NCBI Taxonomy" id="652676"/>
    <lineage>
        <taxon>unclassified sequences</taxon>
        <taxon>metagenomes</taxon>
        <taxon>ecological metagenomes</taxon>
    </lineage>
</organism>
<accession>A0A160TWB6</accession>